<dbReference type="Proteomes" id="UP001164250">
    <property type="component" value="Chromosome 4"/>
</dbReference>
<dbReference type="EMBL" id="CM047900">
    <property type="protein sequence ID" value="KAJ0100081.1"/>
    <property type="molecule type" value="Genomic_DNA"/>
</dbReference>
<protein>
    <submittedName>
        <fullName evidence="1">Uncharacterized protein</fullName>
    </submittedName>
</protein>
<evidence type="ECO:0000313" key="2">
    <source>
        <dbReference type="Proteomes" id="UP001164250"/>
    </source>
</evidence>
<organism evidence="1 2">
    <name type="scientific">Pistacia atlantica</name>
    <dbReference type="NCBI Taxonomy" id="434234"/>
    <lineage>
        <taxon>Eukaryota</taxon>
        <taxon>Viridiplantae</taxon>
        <taxon>Streptophyta</taxon>
        <taxon>Embryophyta</taxon>
        <taxon>Tracheophyta</taxon>
        <taxon>Spermatophyta</taxon>
        <taxon>Magnoliopsida</taxon>
        <taxon>eudicotyledons</taxon>
        <taxon>Gunneridae</taxon>
        <taxon>Pentapetalae</taxon>
        <taxon>rosids</taxon>
        <taxon>malvids</taxon>
        <taxon>Sapindales</taxon>
        <taxon>Anacardiaceae</taxon>
        <taxon>Pistacia</taxon>
    </lineage>
</organism>
<evidence type="ECO:0000313" key="1">
    <source>
        <dbReference type="EMBL" id="KAJ0100081.1"/>
    </source>
</evidence>
<gene>
    <name evidence="1" type="ORF">Patl1_20573</name>
</gene>
<sequence>MRIWNVFGTLEKAKLAPKTKHESFSHLIIH</sequence>
<accession>A0ACC1BML9</accession>
<reference evidence="2" key="1">
    <citation type="journal article" date="2023" name="G3 (Bethesda)">
        <title>Genome assembly and association tests identify interacting loci associated with vigor, precocity, and sex in interspecific pistachio rootstocks.</title>
        <authorList>
            <person name="Palmer W."/>
            <person name="Jacygrad E."/>
            <person name="Sagayaradj S."/>
            <person name="Cavanaugh K."/>
            <person name="Han R."/>
            <person name="Bertier L."/>
            <person name="Beede B."/>
            <person name="Kafkas S."/>
            <person name="Golino D."/>
            <person name="Preece J."/>
            <person name="Michelmore R."/>
        </authorList>
    </citation>
    <scope>NUCLEOTIDE SEQUENCE [LARGE SCALE GENOMIC DNA]</scope>
</reference>
<proteinExistence type="predicted"/>
<name>A0ACC1BML9_9ROSI</name>
<keyword evidence="2" id="KW-1185">Reference proteome</keyword>
<comment type="caution">
    <text evidence="1">The sequence shown here is derived from an EMBL/GenBank/DDBJ whole genome shotgun (WGS) entry which is preliminary data.</text>
</comment>